<organism evidence="7 8">
    <name type="scientific">Rhodoferax aquaticus</name>
    <dbReference type="NCBI Taxonomy" id="2527691"/>
    <lineage>
        <taxon>Bacteria</taxon>
        <taxon>Pseudomonadati</taxon>
        <taxon>Pseudomonadota</taxon>
        <taxon>Betaproteobacteria</taxon>
        <taxon>Burkholderiales</taxon>
        <taxon>Comamonadaceae</taxon>
        <taxon>Rhodoferax</taxon>
    </lineage>
</organism>
<reference evidence="8" key="2">
    <citation type="journal article" date="2020" name="Int. J. Syst. Evol. Microbiol.">
        <title>Genomic insights into a novel species Rhodoferax aquaticus sp. nov., isolated from freshwater.</title>
        <authorList>
            <person name="Li T."/>
            <person name="Zhuo Y."/>
            <person name="Jin C.Z."/>
            <person name="Wu X."/>
            <person name="Ko S.R."/>
            <person name="Jin F.J."/>
            <person name="Ahn C.Y."/>
            <person name="Oh H.M."/>
            <person name="Lee H.G."/>
            <person name="Jin L."/>
        </authorList>
    </citation>
    <scope>NUCLEOTIDE SEQUENCE [LARGE SCALE GENOMIC DNA]</scope>
    <source>
        <strain evidence="8">Gr-4</strain>
    </source>
</reference>
<dbReference type="PANTHER" id="PTHR30093:SF46">
    <property type="entry name" value="MSHA MINOR PILIN PROTEIN MSHB"/>
    <property type="match status" value="1"/>
</dbReference>
<dbReference type="InterPro" id="IPR045584">
    <property type="entry name" value="Pilin-like"/>
</dbReference>
<dbReference type="PRINTS" id="PR00885">
    <property type="entry name" value="BCTERIALGSPH"/>
</dbReference>
<dbReference type="GO" id="GO:0016020">
    <property type="term" value="C:membrane"/>
    <property type="evidence" value="ECO:0007669"/>
    <property type="project" value="UniProtKB-SubCell"/>
</dbReference>
<dbReference type="AlphaFoldDB" id="A0A515EUW0"/>
<reference evidence="8" key="1">
    <citation type="submission" date="2019-02" db="EMBL/GenBank/DDBJ databases">
        <title>Complete genome sequence of Rhodoferax sp. Gr-4.</title>
        <authorList>
            <person name="Jin L."/>
        </authorList>
    </citation>
    <scope>NUCLEOTIDE SEQUENCE [LARGE SCALE GENOMIC DNA]</scope>
    <source>
        <strain evidence="8">Gr-4</strain>
    </source>
</reference>
<dbReference type="PROSITE" id="PS00409">
    <property type="entry name" value="PROKAR_NTER_METHYL"/>
    <property type="match status" value="1"/>
</dbReference>
<protein>
    <submittedName>
        <fullName evidence="7">Type II secretion system protein</fullName>
    </submittedName>
</protein>
<proteinExistence type="predicted"/>
<keyword evidence="2" id="KW-0488">Methylation</keyword>
<comment type="subcellular location">
    <subcellularLocation>
        <location evidence="1">Membrane</location>
        <topology evidence="1">Single-pass membrane protein</topology>
    </subcellularLocation>
</comment>
<dbReference type="GO" id="GO:0015628">
    <property type="term" value="P:protein secretion by the type II secretion system"/>
    <property type="evidence" value="ECO:0007669"/>
    <property type="project" value="InterPro"/>
</dbReference>
<dbReference type="Pfam" id="PF07963">
    <property type="entry name" value="N_methyl"/>
    <property type="match status" value="1"/>
</dbReference>
<dbReference type="PANTHER" id="PTHR30093">
    <property type="entry name" value="GENERAL SECRETION PATHWAY PROTEIN G"/>
    <property type="match status" value="1"/>
</dbReference>
<name>A0A515EUW0_9BURK</name>
<dbReference type="NCBIfam" id="TIGR02532">
    <property type="entry name" value="IV_pilin_GFxxxE"/>
    <property type="match status" value="1"/>
</dbReference>
<evidence type="ECO:0000256" key="2">
    <source>
        <dbReference type="ARBA" id="ARBA00022481"/>
    </source>
</evidence>
<dbReference type="Proteomes" id="UP000317365">
    <property type="component" value="Chromosome"/>
</dbReference>
<keyword evidence="5 6" id="KW-0472">Membrane</keyword>
<dbReference type="KEGG" id="rhg:EXZ61_21170"/>
<evidence type="ECO:0000313" key="8">
    <source>
        <dbReference type="Proteomes" id="UP000317365"/>
    </source>
</evidence>
<dbReference type="Gene3D" id="3.30.700.10">
    <property type="entry name" value="Glycoprotein, Type 4 Pilin"/>
    <property type="match status" value="1"/>
</dbReference>
<gene>
    <name evidence="7" type="ORF">EXZ61_21170</name>
</gene>
<dbReference type="EMBL" id="CP036282">
    <property type="protein sequence ID" value="QDL56464.1"/>
    <property type="molecule type" value="Genomic_DNA"/>
</dbReference>
<feature type="transmembrane region" description="Helical" evidence="6">
    <location>
        <begin position="7"/>
        <end position="28"/>
    </location>
</feature>
<keyword evidence="3 6" id="KW-0812">Transmembrane</keyword>
<evidence type="ECO:0000256" key="4">
    <source>
        <dbReference type="ARBA" id="ARBA00022989"/>
    </source>
</evidence>
<evidence type="ECO:0000313" key="7">
    <source>
        <dbReference type="EMBL" id="QDL56464.1"/>
    </source>
</evidence>
<evidence type="ECO:0000256" key="5">
    <source>
        <dbReference type="ARBA" id="ARBA00023136"/>
    </source>
</evidence>
<accession>A0A515EUW0</accession>
<dbReference type="RefSeq" id="WP_142813899.1">
    <property type="nucleotide sequence ID" value="NZ_CP036282.1"/>
</dbReference>
<dbReference type="GO" id="GO:0015627">
    <property type="term" value="C:type II protein secretion system complex"/>
    <property type="evidence" value="ECO:0007669"/>
    <property type="project" value="InterPro"/>
</dbReference>
<evidence type="ECO:0000256" key="1">
    <source>
        <dbReference type="ARBA" id="ARBA00004167"/>
    </source>
</evidence>
<dbReference type="SUPFAM" id="SSF54523">
    <property type="entry name" value="Pili subunits"/>
    <property type="match status" value="1"/>
</dbReference>
<evidence type="ECO:0000256" key="3">
    <source>
        <dbReference type="ARBA" id="ARBA00022692"/>
    </source>
</evidence>
<sequence length="148" mass="14591">MKTTQRGFTLIELVMVIVILGILAAVAIPKFVDLSSDAKQAALSGTAGALSSAASINYASCAASNNVAVANKCVQVAKCSDVGALLNPSVTLATTCSTSSNYLTADTAVTGTGAEKNGVSQVCTLNYGTGSTCASGGTATFTIIGAAN</sequence>
<dbReference type="InterPro" id="IPR002416">
    <property type="entry name" value="T2SS_protein-GspH"/>
</dbReference>
<evidence type="ECO:0000256" key="6">
    <source>
        <dbReference type="SAM" id="Phobius"/>
    </source>
</evidence>
<keyword evidence="8" id="KW-1185">Reference proteome</keyword>
<keyword evidence="4 6" id="KW-1133">Transmembrane helix</keyword>
<dbReference type="InterPro" id="IPR012902">
    <property type="entry name" value="N_methyl_site"/>
</dbReference>